<accession>A0A0K2SYJ9</accession>
<dbReference type="AlphaFoldDB" id="A0A0K2SYJ9"/>
<dbReference type="EMBL" id="HACA01001264">
    <property type="protein sequence ID" value="CDW18625.1"/>
    <property type="molecule type" value="Transcribed_RNA"/>
</dbReference>
<feature type="non-terminal residue" evidence="1">
    <location>
        <position position="1"/>
    </location>
</feature>
<protein>
    <submittedName>
        <fullName evidence="1">Uncharacterized protein</fullName>
    </submittedName>
</protein>
<sequence length="77" mass="8467">SGRNFTTGIACFFKKLHLIFALDIEKLRSSIFFSSCFRAVPPPTTDVVGVFAELTVGSVLFLSHFSAYDRTSVVISC</sequence>
<evidence type="ECO:0000313" key="1">
    <source>
        <dbReference type="EMBL" id="CDW18625.1"/>
    </source>
</evidence>
<name>A0A0K2SYJ9_LEPSM</name>
<reference evidence="1" key="1">
    <citation type="submission" date="2014-05" db="EMBL/GenBank/DDBJ databases">
        <authorList>
            <person name="Chronopoulou M."/>
        </authorList>
    </citation>
    <scope>NUCLEOTIDE SEQUENCE</scope>
    <source>
        <tissue evidence="1">Whole organism</tissue>
    </source>
</reference>
<proteinExistence type="predicted"/>
<organism evidence="1">
    <name type="scientific">Lepeophtheirus salmonis</name>
    <name type="common">Salmon louse</name>
    <name type="synonym">Caligus salmonis</name>
    <dbReference type="NCBI Taxonomy" id="72036"/>
    <lineage>
        <taxon>Eukaryota</taxon>
        <taxon>Metazoa</taxon>
        <taxon>Ecdysozoa</taxon>
        <taxon>Arthropoda</taxon>
        <taxon>Crustacea</taxon>
        <taxon>Multicrustacea</taxon>
        <taxon>Hexanauplia</taxon>
        <taxon>Copepoda</taxon>
        <taxon>Siphonostomatoida</taxon>
        <taxon>Caligidae</taxon>
        <taxon>Lepeophtheirus</taxon>
    </lineage>
</organism>